<gene>
    <name evidence="2" type="ORF">PIB30_068778</name>
</gene>
<evidence type="ECO:0008006" key="4">
    <source>
        <dbReference type="Google" id="ProtNLM"/>
    </source>
</evidence>
<comment type="caution">
    <text evidence="2">The sequence shown here is derived from an EMBL/GenBank/DDBJ whole genome shotgun (WGS) entry which is preliminary data.</text>
</comment>
<name>A0ABU6RP55_9FABA</name>
<evidence type="ECO:0000256" key="1">
    <source>
        <dbReference type="SAM" id="MobiDB-lite"/>
    </source>
</evidence>
<dbReference type="Gene3D" id="2.60.200.20">
    <property type="match status" value="1"/>
</dbReference>
<dbReference type="Proteomes" id="UP001341840">
    <property type="component" value="Unassembled WGS sequence"/>
</dbReference>
<organism evidence="2 3">
    <name type="scientific">Stylosanthes scabra</name>
    <dbReference type="NCBI Taxonomy" id="79078"/>
    <lineage>
        <taxon>Eukaryota</taxon>
        <taxon>Viridiplantae</taxon>
        <taxon>Streptophyta</taxon>
        <taxon>Embryophyta</taxon>
        <taxon>Tracheophyta</taxon>
        <taxon>Spermatophyta</taxon>
        <taxon>Magnoliopsida</taxon>
        <taxon>eudicotyledons</taxon>
        <taxon>Gunneridae</taxon>
        <taxon>Pentapetalae</taxon>
        <taxon>rosids</taxon>
        <taxon>fabids</taxon>
        <taxon>Fabales</taxon>
        <taxon>Fabaceae</taxon>
        <taxon>Papilionoideae</taxon>
        <taxon>50 kb inversion clade</taxon>
        <taxon>dalbergioids sensu lato</taxon>
        <taxon>Dalbergieae</taxon>
        <taxon>Pterocarpus clade</taxon>
        <taxon>Stylosanthes</taxon>
    </lineage>
</organism>
<feature type="compositionally biased region" description="Basic residues" evidence="1">
    <location>
        <begin position="194"/>
        <end position="206"/>
    </location>
</feature>
<protein>
    <recommendedName>
        <fullName evidence="4">FHA domain-containing protein</fullName>
    </recommendedName>
</protein>
<accession>A0ABU6RP55</accession>
<feature type="compositionally biased region" description="Polar residues" evidence="1">
    <location>
        <begin position="245"/>
        <end position="255"/>
    </location>
</feature>
<reference evidence="2 3" key="1">
    <citation type="journal article" date="2023" name="Plants (Basel)">
        <title>Bridging the Gap: Combining Genomics and Transcriptomics Approaches to Understand Stylosanthes scabra, an Orphan Legume from the Brazilian Caatinga.</title>
        <authorList>
            <person name="Ferreira-Neto J.R.C."/>
            <person name="da Silva M.D."/>
            <person name="Binneck E."/>
            <person name="de Melo N.F."/>
            <person name="da Silva R.H."/>
            <person name="de Melo A.L.T.M."/>
            <person name="Pandolfi V."/>
            <person name="Bustamante F.O."/>
            <person name="Brasileiro-Vidal A.C."/>
            <person name="Benko-Iseppon A.M."/>
        </authorList>
    </citation>
    <scope>NUCLEOTIDE SEQUENCE [LARGE SCALE GENOMIC DNA]</scope>
    <source>
        <tissue evidence="2">Leaves</tissue>
    </source>
</reference>
<dbReference type="CDD" id="cd22671">
    <property type="entry name" value="FHA_APTX-like"/>
    <property type="match status" value="1"/>
</dbReference>
<feature type="compositionally biased region" description="Acidic residues" evidence="1">
    <location>
        <begin position="210"/>
        <end position="222"/>
    </location>
</feature>
<dbReference type="EMBL" id="JASCZI010030951">
    <property type="protein sequence ID" value="MED6125468.1"/>
    <property type="molecule type" value="Genomic_DNA"/>
</dbReference>
<dbReference type="PANTHER" id="PTHR37733">
    <property type="entry name" value="SMAD/FHA DOMAIN-CONTAINING PROTEIN"/>
    <property type="match status" value="1"/>
</dbReference>
<dbReference type="InterPro" id="IPR008984">
    <property type="entry name" value="SMAD_FHA_dom_sf"/>
</dbReference>
<evidence type="ECO:0000313" key="3">
    <source>
        <dbReference type="Proteomes" id="UP001341840"/>
    </source>
</evidence>
<feature type="compositionally biased region" description="Acidic residues" evidence="1">
    <location>
        <begin position="272"/>
        <end position="297"/>
    </location>
</feature>
<proteinExistence type="predicted"/>
<feature type="region of interest" description="Disordered" evidence="1">
    <location>
        <begin position="183"/>
        <end position="297"/>
    </location>
</feature>
<keyword evidence="3" id="KW-1185">Reference proteome</keyword>
<sequence>MAMEVVIEGEDGSRLSLQCTEARNTVIGRGCGGGGSGFHAKDRTVSRRHVSFQVCSDSEEPRVSFEVIGRNPFWVQQGDLGLKVFRKFDKGQLELGDRFSLSAVAPLWFHFNFKDLALNNNQVSSSKARVDFDVDQIDLSQFDPVKEFGFLVIGHEFDEYPKGKIRNAKDWEWFLEEGRKDIDEDEDEDEEGKQRRRNMKRKQKKKGKDDEEWGGQSDDEDMNLVSNMSKGKRPCYSTRSKDRQGATTSSKPKTVTNDDDDDDETLGGFIVNDEENDQLEELDDDDEEEEFEEEEED</sequence>
<dbReference type="SUPFAM" id="SSF49879">
    <property type="entry name" value="SMAD/FHA domain"/>
    <property type="match status" value="1"/>
</dbReference>
<evidence type="ECO:0000313" key="2">
    <source>
        <dbReference type="EMBL" id="MED6125468.1"/>
    </source>
</evidence>
<dbReference type="PANTHER" id="PTHR37733:SF1">
    <property type="entry name" value="SMAD_FHA DOMAIN-CONTAINING PROTEIN"/>
    <property type="match status" value="1"/>
</dbReference>